<feature type="compositionally biased region" description="Acidic residues" evidence="2">
    <location>
        <begin position="179"/>
        <end position="192"/>
    </location>
</feature>
<feature type="coiled-coil region" evidence="1">
    <location>
        <begin position="10"/>
        <end position="58"/>
    </location>
</feature>
<reference evidence="3 4" key="1">
    <citation type="journal article" date="2020" name="Mol. Biol. Evol.">
        <title>Distinct Expression and Methylation Patterns for Genes with Different Fates following a Single Whole-Genome Duplication in Flowering Plants.</title>
        <authorList>
            <person name="Shi T."/>
            <person name="Rahmani R.S."/>
            <person name="Gugger P.F."/>
            <person name="Wang M."/>
            <person name="Li H."/>
            <person name="Zhang Y."/>
            <person name="Li Z."/>
            <person name="Wang Q."/>
            <person name="Van de Peer Y."/>
            <person name="Marchal K."/>
            <person name="Chen J."/>
        </authorList>
    </citation>
    <scope>NUCLEOTIDE SEQUENCE [LARGE SCALE GENOMIC DNA]</scope>
    <source>
        <tissue evidence="3">Leaf</tissue>
    </source>
</reference>
<sequence length="192" mass="21507">MCMMQVVDQAQKQEGEVRAMKELNQQLSKEAEDSRREAAEMKREVEELKIANAECKSILFDDIKDVGAAVAATYKSSPEYRQMREEVGSNAYRRGFKLCRWLMKCEFLELNLGAITTIEITSEMVLEVDQNLDSEESNDELDEGVAEKSSDATVSEVVETDEAAVATDVMEVEPALDPMDSEEGEGEEPYEG</sequence>
<feature type="region of interest" description="Disordered" evidence="2">
    <location>
        <begin position="132"/>
        <end position="192"/>
    </location>
</feature>
<accession>A0A822XM41</accession>
<dbReference type="AlphaFoldDB" id="A0A822XM41"/>
<evidence type="ECO:0000313" key="4">
    <source>
        <dbReference type="Proteomes" id="UP000607653"/>
    </source>
</evidence>
<keyword evidence="1" id="KW-0175">Coiled coil</keyword>
<protein>
    <submittedName>
        <fullName evidence="3">Uncharacterized protein</fullName>
    </submittedName>
</protein>
<evidence type="ECO:0000256" key="2">
    <source>
        <dbReference type="SAM" id="MobiDB-lite"/>
    </source>
</evidence>
<gene>
    <name evidence="3" type="ORF">HUJ06_021308</name>
</gene>
<proteinExistence type="predicted"/>
<organism evidence="3 4">
    <name type="scientific">Nelumbo nucifera</name>
    <name type="common">Sacred lotus</name>
    <dbReference type="NCBI Taxonomy" id="4432"/>
    <lineage>
        <taxon>Eukaryota</taxon>
        <taxon>Viridiplantae</taxon>
        <taxon>Streptophyta</taxon>
        <taxon>Embryophyta</taxon>
        <taxon>Tracheophyta</taxon>
        <taxon>Spermatophyta</taxon>
        <taxon>Magnoliopsida</taxon>
        <taxon>Proteales</taxon>
        <taxon>Nelumbonaceae</taxon>
        <taxon>Nelumbo</taxon>
    </lineage>
</organism>
<evidence type="ECO:0000313" key="3">
    <source>
        <dbReference type="EMBL" id="DAD19845.1"/>
    </source>
</evidence>
<dbReference type="EMBL" id="DUZY01000001">
    <property type="protein sequence ID" value="DAD19845.1"/>
    <property type="molecule type" value="Genomic_DNA"/>
</dbReference>
<dbReference type="Proteomes" id="UP000607653">
    <property type="component" value="Unassembled WGS sequence"/>
</dbReference>
<feature type="compositionally biased region" description="Acidic residues" evidence="2">
    <location>
        <begin position="132"/>
        <end position="144"/>
    </location>
</feature>
<comment type="caution">
    <text evidence="3">The sequence shown here is derived from an EMBL/GenBank/DDBJ whole genome shotgun (WGS) entry which is preliminary data.</text>
</comment>
<evidence type="ECO:0000256" key="1">
    <source>
        <dbReference type="SAM" id="Coils"/>
    </source>
</evidence>
<name>A0A822XM41_NELNU</name>
<keyword evidence="4" id="KW-1185">Reference proteome</keyword>